<keyword evidence="3" id="KW-1185">Reference proteome</keyword>
<dbReference type="AlphaFoldDB" id="A0A4Z2DPR5"/>
<evidence type="ECO:0000256" key="1">
    <source>
        <dbReference type="SAM" id="MobiDB-lite"/>
    </source>
</evidence>
<protein>
    <submittedName>
        <fullName evidence="2">Uncharacterized protein</fullName>
    </submittedName>
</protein>
<feature type="region of interest" description="Disordered" evidence="1">
    <location>
        <begin position="79"/>
        <end position="119"/>
    </location>
</feature>
<proteinExistence type="predicted"/>
<name>A0A4Z2DPR5_SCHJA</name>
<evidence type="ECO:0000313" key="3">
    <source>
        <dbReference type="Proteomes" id="UP000311919"/>
    </source>
</evidence>
<sequence length="126" mass="13731">MFYDGNRSLASSSFNHDSGEVKASTYHALLTTADSSFTSFVKRKQTDVHNVGVGKTSTTISSTALNQSSSLINKVSAPLVTSKEKSENSKKSVEAETSSTFSRVRRRARQGTTKSTLPQRRIVRAI</sequence>
<evidence type="ECO:0000313" key="2">
    <source>
        <dbReference type="EMBL" id="TNN18160.1"/>
    </source>
</evidence>
<accession>A0A4Z2DPR5</accession>
<gene>
    <name evidence="2" type="ORF">EWB00_010575</name>
</gene>
<organism evidence="2 3">
    <name type="scientific">Schistosoma japonicum</name>
    <name type="common">Blood fluke</name>
    <dbReference type="NCBI Taxonomy" id="6182"/>
    <lineage>
        <taxon>Eukaryota</taxon>
        <taxon>Metazoa</taxon>
        <taxon>Spiralia</taxon>
        <taxon>Lophotrochozoa</taxon>
        <taxon>Platyhelminthes</taxon>
        <taxon>Trematoda</taxon>
        <taxon>Digenea</taxon>
        <taxon>Strigeidida</taxon>
        <taxon>Schistosomatoidea</taxon>
        <taxon>Schistosomatidae</taxon>
        <taxon>Schistosoma</taxon>
    </lineage>
</organism>
<dbReference type="EMBL" id="SKCS01000083">
    <property type="protein sequence ID" value="TNN18160.1"/>
    <property type="molecule type" value="Genomic_DNA"/>
</dbReference>
<feature type="compositionally biased region" description="Basic and acidic residues" evidence="1">
    <location>
        <begin position="82"/>
        <end position="94"/>
    </location>
</feature>
<comment type="caution">
    <text evidence="2">The sequence shown here is derived from an EMBL/GenBank/DDBJ whole genome shotgun (WGS) entry which is preliminary data.</text>
</comment>
<dbReference type="Proteomes" id="UP000311919">
    <property type="component" value="Unassembled WGS sequence"/>
</dbReference>
<reference evidence="2 3" key="1">
    <citation type="submission" date="2019-03" db="EMBL/GenBank/DDBJ databases">
        <title>An improved genome assembly of the fluke Schistosoma japonicum.</title>
        <authorList>
            <person name="Hu W."/>
            <person name="Luo F."/>
            <person name="Yin M."/>
            <person name="Mo X."/>
            <person name="Sun C."/>
            <person name="Wu Q."/>
            <person name="Zhu B."/>
            <person name="Xiang M."/>
            <person name="Wang J."/>
            <person name="Wang Y."/>
            <person name="Zhang T."/>
            <person name="Xu B."/>
            <person name="Zheng H."/>
            <person name="Feng Z."/>
        </authorList>
    </citation>
    <scope>NUCLEOTIDE SEQUENCE [LARGE SCALE GENOMIC DNA]</scope>
    <source>
        <strain evidence="2">HuSjv2</strain>
        <tissue evidence="2">Worms</tissue>
    </source>
</reference>
<dbReference type="STRING" id="6182.A0A4Z2DPR5"/>